<dbReference type="PANTHER" id="PTHR10196">
    <property type="entry name" value="SUGAR KINASE"/>
    <property type="match status" value="1"/>
</dbReference>
<dbReference type="SUPFAM" id="SSF53067">
    <property type="entry name" value="Actin-like ATPase domain"/>
    <property type="match status" value="1"/>
</dbReference>
<dbReference type="Pfam" id="PF00370">
    <property type="entry name" value="FGGY_N"/>
    <property type="match status" value="1"/>
</dbReference>
<name>A0A6L7EVQ4_9ACTN</name>
<dbReference type="Proteomes" id="UP000473325">
    <property type="component" value="Unassembled WGS sequence"/>
</dbReference>
<evidence type="ECO:0000313" key="5">
    <source>
        <dbReference type="EMBL" id="MXG90800.1"/>
    </source>
</evidence>
<dbReference type="GO" id="GO:0004370">
    <property type="term" value="F:glycerol kinase activity"/>
    <property type="evidence" value="ECO:0007669"/>
    <property type="project" value="TreeGrafter"/>
</dbReference>
<feature type="domain" description="Carbohydrate kinase FGGY N-terminal" evidence="4">
    <location>
        <begin position="100"/>
        <end position="208"/>
    </location>
</feature>
<keyword evidence="6" id="KW-1185">Reference proteome</keyword>
<dbReference type="InterPro" id="IPR043129">
    <property type="entry name" value="ATPase_NBD"/>
</dbReference>
<evidence type="ECO:0000259" key="4">
    <source>
        <dbReference type="Pfam" id="PF00370"/>
    </source>
</evidence>
<dbReference type="GO" id="GO:0006071">
    <property type="term" value="P:glycerol metabolic process"/>
    <property type="evidence" value="ECO:0007669"/>
    <property type="project" value="TreeGrafter"/>
</dbReference>
<organism evidence="5 6">
    <name type="scientific">Nocardioides flavescens</name>
    <dbReference type="NCBI Taxonomy" id="2691959"/>
    <lineage>
        <taxon>Bacteria</taxon>
        <taxon>Bacillati</taxon>
        <taxon>Actinomycetota</taxon>
        <taxon>Actinomycetes</taxon>
        <taxon>Propionibacteriales</taxon>
        <taxon>Nocardioidaceae</taxon>
        <taxon>Nocardioides</taxon>
    </lineage>
</organism>
<evidence type="ECO:0000313" key="6">
    <source>
        <dbReference type="Proteomes" id="UP000473325"/>
    </source>
</evidence>
<dbReference type="GO" id="GO:0005829">
    <property type="term" value="C:cytosol"/>
    <property type="evidence" value="ECO:0007669"/>
    <property type="project" value="TreeGrafter"/>
</dbReference>
<dbReference type="InterPro" id="IPR018484">
    <property type="entry name" value="FGGY_N"/>
</dbReference>
<reference evidence="5 6" key="1">
    <citation type="submission" date="2019-12" db="EMBL/GenBank/DDBJ databases">
        <authorList>
            <person name="Kun Z."/>
        </authorList>
    </citation>
    <scope>NUCLEOTIDE SEQUENCE [LARGE SCALE GENOMIC DNA]</scope>
    <source>
        <strain evidence="5 6">YIM 123512</strain>
    </source>
</reference>
<proteinExistence type="inferred from homology"/>
<comment type="caution">
    <text evidence="5">The sequence shown here is derived from an EMBL/GenBank/DDBJ whole genome shotgun (WGS) entry which is preliminary data.</text>
</comment>
<dbReference type="Gene3D" id="3.30.420.40">
    <property type="match status" value="2"/>
</dbReference>
<sequence length="250" mass="25715">MSAAAQVVGLHVGVDATGARVTAVALDREGTTTARAERPLPVSEPRPGWFELAPGELWAAALDLLGRPGAGPAGLGLGADPGPVVLWDRDTLGSPRPAVTAPGGPVEALRWVAEHEPHTWRLVEEDTYALGGLDSYLLARLTRGTYHLTDPSQAEHSGLYDAGAGAWSEERCRAAGVPVDALPELTAPWGRIADTEPGASGGLDVPVTALLSTHRAGELVGGDPALGTAYAAGLGLGWWGTPEPTGLSPR</sequence>
<dbReference type="EMBL" id="WUEK01000009">
    <property type="protein sequence ID" value="MXG90800.1"/>
    <property type="molecule type" value="Genomic_DNA"/>
</dbReference>
<dbReference type="RefSeq" id="WP_160878741.1">
    <property type="nucleotide sequence ID" value="NZ_WUEK01000009.1"/>
</dbReference>
<comment type="similarity">
    <text evidence="1">Belongs to the FGGY kinase family.</text>
</comment>
<keyword evidence="2" id="KW-0808">Transferase</keyword>
<evidence type="ECO:0000256" key="1">
    <source>
        <dbReference type="ARBA" id="ARBA00009156"/>
    </source>
</evidence>
<gene>
    <name evidence="5" type="ORF">GRQ65_14720</name>
</gene>
<accession>A0A6L7EVQ4</accession>
<protein>
    <recommendedName>
        <fullName evidence="4">Carbohydrate kinase FGGY N-terminal domain-containing protein</fullName>
    </recommendedName>
</protein>
<evidence type="ECO:0000256" key="3">
    <source>
        <dbReference type="ARBA" id="ARBA00022777"/>
    </source>
</evidence>
<dbReference type="PANTHER" id="PTHR10196:SF69">
    <property type="entry name" value="GLYCEROL KINASE"/>
    <property type="match status" value="1"/>
</dbReference>
<keyword evidence="3" id="KW-0418">Kinase</keyword>
<dbReference type="AlphaFoldDB" id="A0A6L7EVQ4"/>
<evidence type="ECO:0000256" key="2">
    <source>
        <dbReference type="ARBA" id="ARBA00022679"/>
    </source>
</evidence>